<dbReference type="Pfam" id="PF14907">
    <property type="entry name" value="NTP_transf_5"/>
    <property type="match status" value="1"/>
</dbReference>
<evidence type="ECO:0000313" key="2">
    <source>
        <dbReference type="EMBL" id="TYL38898.1"/>
    </source>
</evidence>
<name>A0A8J8Q5E2_9EURY</name>
<dbReference type="Proteomes" id="UP000766904">
    <property type="component" value="Unassembled WGS sequence"/>
</dbReference>
<comment type="caution">
    <text evidence="2">The sequence shown here is derived from an EMBL/GenBank/DDBJ whole genome shotgun (WGS) entry which is preliminary data.</text>
</comment>
<evidence type="ECO:0008006" key="4">
    <source>
        <dbReference type="Google" id="ProtNLM"/>
    </source>
</evidence>
<dbReference type="EMBL" id="PHNJ01000004">
    <property type="protein sequence ID" value="TYL38898.1"/>
    <property type="molecule type" value="Genomic_DNA"/>
</dbReference>
<evidence type="ECO:0000256" key="1">
    <source>
        <dbReference type="SAM" id="MobiDB-lite"/>
    </source>
</evidence>
<organism evidence="2 3">
    <name type="scientific">Natronococcus pandeyae</name>
    <dbReference type="NCBI Taxonomy" id="2055836"/>
    <lineage>
        <taxon>Archaea</taxon>
        <taxon>Methanobacteriati</taxon>
        <taxon>Methanobacteriota</taxon>
        <taxon>Stenosarchaea group</taxon>
        <taxon>Halobacteria</taxon>
        <taxon>Halobacteriales</taxon>
        <taxon>Natrialbaceae</taxon>
        <taxon>Natronococcus</taxon>
    </lineage>
</organism>
<proteinExistence type="predicted"/>
<protein>
    <recommendedName>
        <fullName evidence="4">Nucleotidyltransferase family protein</fullName>
    </recommendedName>
</protein>
<accession>A0A8J8Q5E2</accession>
<evidence type="ECO:0000313" key="3">
    <source>
        <dbReference type="Proteomes" id="UP000766904"/>
    </source>
</evidence>
<keyword evidence="3" id="KW-1185">Reference proteome</keyword>
<reference evidence="2" key="1">
    <citation type="submission" date="2017-11" db="EMBL/GenBank/DDBJ databases">
        <authorList>
            <person name="Kajale S.C."/>
            <person name="Sharma A."/>
        </authorList>
    </citation>
    <scope>NUCLEOTIDE SEQUENCE</scope>
    <source>
        <strain evidence="2">LS1_42</strain>
    </source>
</reference>
<sequence length="470" mass="53231">MNGLPTFPAGRTSRRSGTHERRDPPKATTVLQVSSNCESAVADTNFRSMWRFREQAMIENYWQSRRWWVDRSAIDYPSNPSLEFVVRSVLADRAAECDRRLHDLSERSDLNWETVERIARFNQIVPPVYKGIAATCPDRVPKEVLSALRGRYRTNAVRNRYLVGELLEILEQFESRGIRAIPYKGAVLARAVYDDLDRRTFVDADLLVAKEDLAEAASTLTELGYRWFDAADERQPPLGPVIGGPLVPPLTDEWKFDGGDAVVEVGWQLHRPSAPIDLPFDDLWERSVSTSLSGDDVPSLSPIDRLLVLAHHGSRHQWARLKWICDFAEAVRAEDRLPWHAVVKRAKAAGIERRLRIALGLSMVLFDCPKRPVARRIAVDDDRAVALVGKILDRYWTDPLGDPGAAATYLFDVCSTDSIDDALVAATGLLRPTLAEYRRVPLPRTLYPLYYLVRPLRLLGREITSTSEHR</sequence>
<gene>
    <name evidence="2" type="ORF">CV102_10345</name>
</gene>
<dbReference type="InterPro" id="IPR039498">
    <property type="entry name" value="NTP_transf_5"/>
</dbReference>
<dbReference type="AlphaFoldDB" id="A0A8J8Q5E2"/>
<feature type="region of interest" description="Disordered" evidence="1">
    <location>
        <begin position="1"/>
        <end position="30"/>
    </location>
</feature>